<evidence type="ECO:0000313" key="2">
    <source>
        <dbReference type="Proteomes" id="UP001632038"/>
    </source>
</evidence>
<comment type="caution">
    <text evidence="1">The sequence shown here is derived from an EMBL/GenBank/DDBJ whole genome shotgun (WGS) entry which is preliminary data.</text>
</comment>
<dbReference type="Proteomes" id="UP001632038">
    <property type="component" value="Unassembled WGS sequence"/>
</dbReference>
<organism evidence="1 2">
    <name type="scientific">Castilleja foliolosa</name>
    <dbReference type="NCBI Taxonomy" id="1961234"/>
    <lineage>
        <taxon>Eukaryota</taxon>
        <taxon>Viridiplantae</taxon>
        <taxon>Streptophyta</taxon>
        <taxon>Embryophyta</taxon>
        <taxon>Tracheophyta</taxon>
        <taxon>Spermatophyta</taxon>
        <taxon>Magnoliopsida</taxon>
        <taxon>eudicotyledons</taxon>
        <taxon>Gunneridae</taxon>
        <taxon>Pentapetalae</taxon>
        <taxon>asterids</taxon>
        <taxon>lamiids</taxon>
        <taxon>Lamiales</taxon>
        <taxon>Orobanchaceae</taxon>
        <taxon>Pedicularideae</taxon>
        <taxon>Castillejinae</taxon>
        <taxon>Castilleja</taxon>
    </lineage>
</organism>
<gene>
    <name evidence="1" type="ORF">CASFOL_020950</name>
</gene>
<protein>
    <submittedName>
        <fullName evidence="1">Uncharacterized protein</fullName>
    </submittedName>
</protein>
<dbReference type="AlphaFoldDB" id="A0ABD3D2A8"/>
<evidence type="ECO:0000313" key="1">
    <source>
        <dbReference type="EMBL" id="KAL3636403.1"/>
    </source>
</evidence>
<reference evidence="2" key="1">
    <citation type="journal article" date="2024" name="IScience">
        <title>Strigolactones Initiate the Formation of Haustorium-like Structures in Castilleja.</title>
        <authorList>
            <person name="Buerger M."/>
            <person name="Peterson D."/>
            <person name="Chory J."/>
        </authorList>
    </citation>
    <scope>NUCLEOTIDE SEQUENCE [LARGE SCALE GENOMIC DNA]</scope>
</reference>
<accession>A0ABD3D2A8</accession>
<proteinExistence type="predicted"/>
<name>A0ABD3D2A8_9LAMI</name>
<sequence length="51" mass="5920">MGTEQGYSYAGKRSLRCLEKDETALIEVEVVYKEKSTHFLISRETLYMLDS</sequence>
<keyword evidence="2" id="KW-1185">Reference proteome</keyword>
<dbReference type="EMBL" id="JAVIJP010000027">
    <property type="protein sequence ID" value="KAL3636403.1"/>
    <property type="molecule type" value="Genomic_DNA"/>
</dbReference>